<feature type="domain" description="Cyclic nucleotide-binding" evidence="4">
    <location>
        <begin position="513"/>
        <end position="592"/>
    </location>
</feature>
<dbReference type="CDD" id="cd00038">
    <property type="entry name" value="CAP_ED"/>
    <property type="match status" value="1"/>
</dbReference>
<dbReference type="Proteomes" id="UP001174677">
    <property type="component" value="Chromosome 16"/>
</dbReference>
<dbReference type="PROSITE" id="PS50042">
    <property type="entry name" value="CNMP_BINDING_3"/>
    <property type="match status" value="1"/>
</dbReference>
<keyword evidence="2" id="KW-0407">Ion channel</keyword>
<organism evidence="5 6">
    <name type="scientific">Hevea brasiliensis</name>
    <name type="common">Para rubber tree</name>
    <name type="synonym">Siphonia brasiliensis</name>
    <dbReference type="NCBI Taxonomy" id="3981"/>
    <lineage>
        <taxon>Eukaryota</taxon>
        <taxon>Viridiplantae</taxon>
        <taxon>Streptophyta</taxon>
        <taxon>Embryophyta</taxon>
        <taxon>Tracheophyta</taxon>
        <taxon>Spermatophyta</taxon>
        <taxon>Magnoliopsida</taxon>
        <taxon>eudicotyledons</taxon>
        <taxon>Gunneridae</taxon>
        <taxon>Pentapetalae</taxon>
        <taxon>rosids</taxon>
        <taxon>fabids</taxon>
        <taxon>Malpighiales</taxon>
        <taxon>Euphorbiaceae</taxon>
        <taxon>Crotonoideae</taxon>
        <taxon>Micrandreae</taxon>
        <taxon>Hevea</taxon>
    </lineage>
</organism>
<dbReference type="SUPFAM" id="SSF81324">
    <property type="entry name" value="Voltage-gated potassium channels"/>
    <property type="match status" value="1"/>
</dbReference>
<keyword evidence="1" id="KW-0813">Transport</keyword>
<dbReference type="PANTHER" id="PTHR45651:SF92">
    <property type="entry name" value="CYCLIC NUCLEOTIDE-BINDING DOMAIN-CONTAINING PROTEIN"/>
    <property type="match status" value="1"/>
</dbReference>
<keyword evidence="3" id="KW-0812">Transmembrane</keyword>
<feature type="transmembrane region" description="Helical" evidence="3">
    <location>
        <begin position="273"/>
        <end position="298"/>
    </location>
</feature>
<evidence type="ECO:0000256" key="3">
    <source>
        <dbReference type="SAM" id="Phobius"/>
    </source>
</evidence>
<reference evidence="5" key="1">
    <citation type="journal article" date="2023" name="Plant Biotechnol. J.">
        <title>Chromosome-level wild Hevea brasiliensis genome provides new tools for genomic-assisted breeding and valuable loci to elevate rubber yield.</title>
        <authorList>
            <person name="Cheng H."/>
            <person name="Song X."/>
            <person name="Hu Y."/>
            <person name="Wu T."/>
            <person name="Yang Q."/>
            <person name="An Z."/>
            <person name="Feng S."/>
            <person name="Deng Z."/>
            <person name="Wu W."/>
            <person name="Zeng X."/>
            <person name="Tu M."/>
            <person name="Wang X."/>
            <person name="Huang H."/>
        </authorList>
    </citation>
    <scope>NUCLEOTIDE SEQUENCE</scope>
    <source>
        <strain evidence="5">MT/VB/25A 57/8</strain>
    </source>
</reference>
<keyword evidence="1" id="KW-0406">Ion transport</keyword>
<dbReference type="PANTHER" id="PTHR45651">
    <property type="entry name" value="CYCLIC NUCLEOTIDE-GATED ION CHANNEL 15-RELATED-RELATED"/>
    <property type="match status" value="1"/>
</dbReference>
<keyword evidence="1" id="KW-1071">Ligand-gated ion channel</keyword>
<proteinExistence type="predicted"/>
<feature type="transmembrane region" description="Helical" evidence="3">
    <location>
        <begin position="370"/>
        <end position="391"/>
    </location>
</feature>
<dbReference type="InterPro" id="IPR018490">
    <property type="entry name" value="cNMP-bd_dom_sf"/>
</dbReference>
<dbReference type="InterPro" id="IPR000595">
    <property type="entry name" value="cNMP-bd_dom"/>
</dbReference>
<keyword evidence="6" id="KW-1185">Reference proteome</keyword>
<sequence length="700" mass="80273">MPYSRVIGYWWLNLARLTNKLTDHCNGGNYDAVLGSTECYACTQVGVPVFHSTSCDSSTAHHPHWQASAGSSLVPIRASLPKSNPTHALTGPFGPILDPRSQWVQWWNRVFLLARAISLAVDPLFFYALSLSLGKGGAPCLYVDDGVAAFVTVARTCLDAVHLWHLWLQFRLAYVSRESLVFGCGKLVWDARAIASHYVRSLKGFWLDAFVILPFPQAIFWLLVPKLVVQEKIELVLTIVLLTFLFQFLPKLYHSFCLMSRMRKVTGYIFGTIWWGFGLNLIAYLIASHVIGGCWYVLATQHVMSCLKEQCERNSNCNLSLSCSMDVCYQFMYPEDKFGNQCGNNSKMIAKPLCLDDEGPFNHGIYTEGLLVVTSNSLAVRVLYPIFWGLLNLSSFGNALDPTSNLIEVVFSIFIVLFGFTLFTLMVGNIQVFLSVILAKNKNMQLKRRDIEWWMSRRQLPPDLRRRVRHFENQRWAVMGGEDEIKWMEELPEGLRRDIKRHLCVDLIRKAPLFHNLDDLILDNICDRVKPLIYSKGEKIIREGDPVPRMYFIVRGRVKRSQGLSKGMVATSVLEPGGFLGDELLSWCLRRPFIDRLPASSATFYCLDSTEAFGLDANHLRYITDHFRYTFASQRLKRTLRYNSSNWRTWAAVNIQFAWRRYRMRTRGLVLPVVLNGNIENLLRRYAAMFMSLRPHDHLE</sequence>
<feature type="transmembrane region" description="Helical" evidence="3">
    <location>
        <begin position="110"/>
        <end position="129"/>
    </location>
</feature>
<evidence type="ECO:0000256" key="2">
    <source>
        <dbReference type="ARBA" id="ARBA00023303"/>
    </source>
</evidence>
<evidence type="ECO:0000256" key="1">
    <source>
        <dbReference type="ARBA" id="ARBA00023286"/>
    </source>
</evidence>
<dbReference type="SUPFAM" id="SSF51206">
    <property type="entry name" value="cAMP-binding domain-like"/>
    <property type="match status" value="1"/>
</dbReference>
<gene>
    <name evidence="5" type="ORF">P3X46_029711</name>
</gene>
<dbReference type="Pfam" id="PF00027">
    <property type="entry name" value="cNMP_binding"/>
    <property type="match status" value="1"/>
</dbReference>
<dbReference type="EMBL" id="JARPOI010000016">
    <property type="protein sequence ID" value="KAJ9147564.1"/>
    <property type="molecule type" value="Genomic_DNA"/>
</dbReference>
<protein>
    <recommendedName>
        <fullName evidence="4">Cyclic nucleotide-binding domain-containing protein</fullName>
    </recommendedName>
</protein>
<feature type="transmembrane region" description="Helical" evidence="3">
    <location>
        <begin position="205"/>
        <end position="223"/>
    </location>
</feature>
<evidence type="ECO:0000313" key="6">
    <source>
        <dbReference type="Proteomes" id="UP001174677"/>
    </source>
</evidence>
<evidence type="ECO:0000259" key="4">
    <source>
        <dbReference type="PROSITE" id="PS50042"/>
    </source>
</evidence>
<keyword evidence="3" id="KW-0472">Membrane</keyword>
<feature type="transmembrane region" description="Helical" evidence="3">
    <location>
        <begin position="235"/>
        <end position="253"/>
    </location>
</feature>
<feature type="transmembrane region" description="Helical" evidence="3">
    <location>
        <begin position="411"/>
        <end position="439"/>
    </location>
</feature>
<accession>A0ABQ9KTZ1</accession>
<keyword evidence="3" id="KW-1133">Transmembrane helix</keyword>
<comment type="caution">
    <text evidence="5">The sequence shown here is derived from an EMBL/GenBank/DDBJ whole genome shotgun (WGS) entry which is preliminary data.</text>
</comment>
<dbReference type="Gene3D" id="2.60.120.10">
    <property type="entry name" value="Jelly Rolls"/>
    <property type="match status" value="1"/>
</dbReference>
<dbReference type="Gene3D" id="1.10.287.630">
    <property type="entry name" value="Helix hairpin bin"/>
    <property type="match status" value="1"/>
</dbReference>
<evidence type="ECO:0000313" key="5">
    <source>
        <dbReference type="EMBL" id="KAJ9147564.1"/>
    </source>
</evidence>
<name>A0ABQ9KTZ1_HEVBR</name>
<dbReference type="SMART" id="SM00100">
    <property type="entry name" value="cNMP"/>
    <property type="match status" value="1"/>
</dbReference>
<dbReference type="InterPro" id="IPR014710">
    <property type="entry name" value="RmlC-like_jellyroll"/>
</dbReference>